<dbReference type="RefSeq" id="WP_327600141.1">
    <property type="nucleotide sequence ID" value="NZ_JAYXHS010000003.1"/>
</dbReference>
<gene>
    <name evidence="1" type="ORF">VVD49_15650</name>
</gene>
<dbReference type="Proteomes" id="UP001331561">
    <property type="component" value="Unassembled WGS sequence"/>
</dbReference>
<evidence type="ECO:0000313" key="1">
    <source>
        <dbReference type="EMBL" id="MEC5387164.1"/>
    </source>
</evidence>
<sequence length="144" mass="16241">MLVWNQLCAKIESADTRHHQLAAQFEKFANCIAQQTASKGFHFKGIASSLYLERGFFTTTFASRTLHFVFTSVQKVGGGLEGNVKCYLKREVPETVYLPIGEFDFTGNGRTNLVNPEDDDHVIMNDDIPALYLVLHFIHESLSQ</sequence>
<reference evidence="1 2" key="1">
    <citation type="submission" date="2024-01" db="EMBL/GenBank/DDBJ databases">
        <title>Uliginosibacterium soil sp. nov.</title>
        <authorList>
            <person name="Lv Y."/>
        </authorList>
    </citation>
    <scope>NUCLEOTIDE SEQUENCE [LARGE SCALE GENOMIC DNA]</scope>
    <source>
        <strain evidence="1 2">H3</strain>
    </source>
</reference>
<dbReference type="EMBL" id="JAYXHS010000003">
    <property type="protein sequence ID" value="MEC5387164.1"/>
    <property type="molecule type" value="Genomic_DNA"/>
</dbReference>
<name>A0ABU6K6E7_9RHOO</name>
<keyword evidence="2" id="KW-1185">Reference proteome</keyword>
<comment type="caution">
    <text evidence="1">The sequence shown here is derived from an EMBL/GenBank/DDBJ whole genome shotgun (WGS) entry which is preliminary data.</text>
</comment>
<organism evidence="1 2">
    <name type="scientific">Uliginosibacterium silvisoli</name>
    <dbReference type="NCBI Taxonomy" id="3114758"/>
    <lineage>
        <taxon>Bacteria</taxon>
        <taxon>Pseudomonadati</taxon>
        <taxon>Pseudomonadota</taxon>
        <taxon>Betaproteobacteria</taxon>
        <taxon>Rhodocyclales</taxon>
        <taxon>Zoogloeaceae</taxon>
        <taxon>Uliginosibacterium</taxon>
    </lineage>
</organism>
<accession>A0ABU6K6E7</accession>
<evidence type="ECO:0000313" key="2">
    <source>
        <dbReference type="Proteomes" id="UP001331561"/>
    </source>
</evidence>
<proteinExistence type="predicted"/>
<protein>
    <submittedName>
        <fullName evidence="1">Uncharacterized protein</fullName>
    </submittedName>
</protein>